<feature type="compositionally biased region" description="Basic and acidic residues" evidence="1">
    <location>
        <begin position="284"/>
        <end position="294"/>
    </location>
</feature>
<evidence type="ECO:0000313" key="4">
    <source>
        <dbReference type="Proteomes" id="UP000663929"/>
    </source>
</evidence>
<evidence type="ECO:0000313" key="3">
    <source>
        <dbReference type="EMBL" id="QTD50926.1"/>
    </source>
</evidence>
<dbReference type="EMBL" id="CP071793">
    <property type="protein sequence ID" value="QTD50926.1"/>
    <property type="molecule type" value="Genomic_DNA"/>
</dbReference>
<evidence type="ECO:0000256" key="1">
    <source>
        <dbReference type="SAM" id="MobiDB-lite"/>
    </source>
</evidence>
<keyword evidence="2" id="KW-1133">Transmembrane helix</keyword>
<keyword evidence="2" id="KW-0812">Transmembrane</keyword>
<proteinExistence type="predicted"/>
<feature type="compositionally biased region" description="Basic and acidic residues" evidence="1">
    <location>
        <begin position="182"/>
        <end position="192"/>
    </location>
</feature>
<accession>A0A8A4TLT9</accession>
<sequence>MIEHLFQPAGSLLLLTTVATGFAWYRNALDMRRAWLWTMFLSLFAFNWHVWLVFLEPPTVLDNPFQFIQGAQPNPIARYLWLWIKYICYTLGGAAGSTGAIFGIGGFWIGRQDLMKQGVISAIAGFAFILVIPFVRMVFGSWITFAEQQPYLPEVQARMPVVAEPVSEAWVSDLEWLVAKRRDAGNHKDPRKPGGPRLAMGRNSGNHKDPRKPGGPRLAMGRNSGNHKDPRKPGGPRLAMGRNSGNHKDPRKPGGPRLAMGRNSGNHKDPRKPGGPRLTMGRNSGDHKDPRKPSDYPATACRKHGGCIINPFDRAGRPHAFGV</sequence>
<dbReference type="AlphaFoldDB" id="A0A8A4TLT9"/>
<feature type="transmembrane region" description="Helical" evidence="2">
    <location>
        <begin position="34"/>
        <end position="54"/>
    </location>
</feature>
<feature type="region of interest" description="Disordered" evidence="1">
    <location>
        <begin position="182"/>
        <end position="299"/>
    </location>
</feature>
<name>A0A8A4TLT9_SULCO</name>
<dbReference type="Proteomes" id="UP000663929">
    <property type="component" value="Chromosome"/>
</dbReference>
<gene>
    <name evidence="3" type="ORF">J3U87_00525</name>
</gene>
<protein>
    <submittedName>
        <fullName evidence="3">Uncharacterized protein</fullName>
    </submittedName>
</protein>
<feature type="transmembrane region" description="Helical" evidence="2">
    <location>
        <begin position="122"/>
        <end position="145"/>
    </location>
</feature>
<keyword evidence="4" id="KW-1185">Reference proteome</keyword>
<feature type="transmembrane region" description="Helical" evidence="2">
    <location>
        <begin position="6"/>
        <end position="25"/>
    </location>
</feature>
<dbReference type="KEGG" id="scor:J3U87_00525"/>
<feature type="transmembrane region" description="Helical" evidence="2">
    <location>
        <begin position="83"/>
        <end position="110"/>
    </location>
</feature>
<dbReference type="RefSeq" id="WP_237381064.1">
    <property type="nucleotide sequence ID" value="NZ_CP071793.1"/>
</dbReference>
<evidence type="ECO:0000256" key="2">
    <source>
        <dbReference type="SAM" id="Phobius"/>
    </source>
</evidence>
<keyword evidence="2" id="KW-0472">Membrane</keyword>
<reference evidence="3" key="1">
    <citation type="submission" date="2021-03" db="EMBL/GenBank/DDBJ databases">
        <title>Acanthopleuribacteraceae sp. M133.</title>
        <authorList>
            <person name="Wang G."/>
        </authorList>
    </citation>
    <scope>NUCLEOTIDE SEQUENCE</scope>
    <source>
        <strain evidence="3">M133</strain>
    </source>
</reference>
<organism evidence="3 4">
    <name type="scientific">Sulfidibacter corallicola</name>
    <dbReference type="NCBI Taxonomy" id="2818388"/>
    <lineage>
        <taxon>Bacteria</taxon>
        <taxon>Pseudomonadati</taxon>
        <taxon>Acidobacteriota</taxon>
        <taxon>Holophagae</taxon>
        <taxon>Acanthopleuribacterales</taxon>
        <taxon>Acanthopleuribacteraceae</taxon>
        <taxon>Sulfidibacter</taxon>
    </lineage>
</organism>